<dbReference type="EMBL" id="JTDE01002672">
    <property type="protein sequence ID" value="KAF7257050.1"/>
    <property type="molecule type" value="Genomic_DNA"/>
</dbReference>
<dbReference type="Gene3D" id="1.25.40.20">
    <property type="entry name" value="Ankyrin repeat-containing domain"/>
    <property type="match status" value="1"/>
</dbReference>
<dbReference type="Proteomes" id="UP000822476">
    <property type="component" value="Unassembled WGS sequence"/>
</dbReference>
<dbReference type="InterPro" id="IPR036770">
    <property type="entry name" value="Ankyrin_rpt-contain_sf"/>
</dbReference>
<dbReference type="OrthoDB" id="1661883at2759"/>
<keyword evidence="4 8" id="KW-0040">ANK repeat</keyword>
<dbReference type="InterPro" id="IPR052076">
    <property type="entry name" value="TRP_cation_channel"/>
</dbReference>
<name>A0A8S9YVB0_9TREM</name>
<keyword evidence="9" id="KW-0812">Transmembrane</keyword>
<feature type="transmembrane region" description="Helical" evidence="9">
    <location>
        <begin position="368"/>
        <end position="389"/>
    </location>
</feature>
<evidence type="ECO:0000256" key="4">
    <source>
        <dbReference type="ARBA" id="ARBA00023043"/>
    </source>
</evidence>
<keyword evidence="9" id="KW-0472">Membrane</keyword>
<evidence type="ECO:0000313" key="11">
    <source>
        <dbReference type="Proteomes" id="UP000822476"/>
    </source>
</evidence>
<evidence type="ECO:0000256" key="5">
    <source>
        <dbReference type="ARBA" id="ARBA00023065"/>
    </source>
</evidence>
<evidence type="ECO:0000256" key="8">
    <source>
        <dbReference type="PROSITE-ProRule" id="PRU00023"/>
    </source>
</evidence>
<dbReference type="SUPFAM" id="SSF48403">
    <property type="entry name" value="Ankyrin repeat"/>
    <property type="match status" value="1"/>
</dbReference>
<protein>
    <submittedName>
        <fullName evidence="10">Uncharacterized protein</fullName>
    </submittedName>
</protein>
<dbReference type="PANTHER" id="PTHR47143:SF1">
    <property type="entry name" value="ION_TRANS DOMAIN-CONTAINING PROTEIN"/>
    <property type="match status" value="1"/>
</dbReference>
<dbReference type="Pfam" id="PF12796">
    <property type="entry name" value="Ank_2"/>
    <property type="match status" value="1"/>
</dbReference>
<reference evidence="10" key="1">
    <citation type="submission" date="2019-07" db="EMBL/GenBank/DDBJ databases">
        <title>Annotation for the trematode Paragonimus miyazaki's.</title>
        <authorList>
            <person name="Choi Y.-J."/>
        </authorList>
    </citation>
    <scope>NUCLEOTIDE SEQUENCE</scope>
    <source>
        <strain evidence="10">Japan</strain>
    </source>
</reference>
<organism evidence="10 11">
    <name type="scientific">Paragonimus skrjabini miyazakii</name>
    <dbReference type="NCBI Taxonomy" id="59628"/>
    <lineage>
        <taxon>Eukaryota</taxon>
        <taxon>Metazoa</taxon>
        <taxon>Spiralia</taxon>
        <taxon>Lophotrochozoa</taxon>
        <taxon>Platyhelminthes</taxon>
        <taxon>Trematoda</taxon>
        <taxon>Digenea</taxon>
        <taxon>Plagiorchiida</taxon>
        <taxon>Troglotremata</taxon>
        <taxon>Troglotrematidae</taxon>
        <taxon>Paragonimus</taxon>
    </lineage>
</organism>
<keyword evidence="7" id="KW-0407">Ion channel</keyword>
<sequence length="496" mass="56599">MQLKYIISTTEGPELLQQYDKDGNGPVNHAVRVGRLDLVRIIIESNSNWLTTDPFKRACREAASKGQIDLVRYLLKQNKSYAYVTNMANYILLHHAAEEGWSKIVSLLVDQFPNSTHRKNAKGQVPLQCAVNKNQLNCAKILLKAEPANVNSKDSSGCTALFIACEKGFTNMVKLLLDSDADPRLITYDKQRTKWDALSAALINKHTECARIIFENKHCDELLKNRMVDLDGNAQTHFTIAIQKLPEMALLIMDKCIKSCDMHCDDPEYTIRYNFELLYGDTFDGNPFSEYGATFARFYNNISTTNCASAKTASNSSIQHKTNEEALEPENKMPKSLHPLEIMLKSNREDLLQHDLVRAFLAHKSARLFIPFLTSFIFYALLLAIYSVYMFQNTPPYMYFSHTRTSGLEYEATNETRNLQKLCSLLKPATRTTELSKYGLMCLALLSLLKEVTQFMLYKRNYITWENAVEISIYVLALLITIDTNECMHITGLREH</sequence>
<dbReference type="SMART" id="SM00248">
    <property type="entry name" value="ANK"/>
    <property type="match status" value="6"/>
</dbReference>
<keyword evidence="6" id="KW-0325">Glycoprotein</keyword>
<feature type="repeat" description="ANK" evidence="8">
    <location>
        <begin position="156"/>
        <end position="188"/>
    </location>
</feature>
<evidence type="ECO:0000313" key="10">
    <source>
        <dbReference type="EMBL" id="KAF7257050.1"/>
    </source>
</evidence>
<evidence type="ECO:0000256" key="7">
    <source>
        <dbReference type="ARBA" id="ARBA00023303"/>
    </source>
</evidence>
<comment type="caution">
    <text evidence="10">The sequence shown here is derived from an EMBL/GenBank/DDBJ whole genome shotgun (WGS) entry which is preliminary data.</text>
</comment>
<evidence type="ECO:0000256" key="3">
    <source>
        <dbReference type="ARBA" id="ARBA00022737"/>
    </source>
</evidence>
<proteinExistence type="predicted"/>
<keyword evidence="5" id="KW-0406">Ion transport</keyword>
<dbReference type="InterPro" id="IPR002110">
    <property type="entry name" value="Ankyrin_rpt"/>
</dbReference>
<evidence type="ECO:0000256" key="1">
    <source>
        <dbReference type="ARBA" id="ARBA00022448"/>
    </source>
</evidence>
<evidence type="ECO:0000256" key="9">
    <source>
        <dbReference type="SAM" id="Phobius"/>
    </source>
</evidence>
<dbReference type="PANTHER" id="PTHR47143">
    <property type="entry name" value="TRANSIENT RECEPTOR POTENTIAL CATION CHANNEL PROTEIN PAINLESS"/>
    <property type="match status" value="1"/>
</dbReference>
<keyword evidence="1" id="KW-0813">Transport</keyword>
<dbReference type="PROSITE" id="PS50297">
    <property type="entry name" value="ANK_REP_REGION"/>
    <property type="match status" value="1"/>
</dbReference>
<gene>
    <name evidence="10" type="ORF">EG68_06262</name>
</gene>
<dbReference type="GO" id="GO:1902495">
    <property type="term" value="C:transmembrane transporter complex"/>
    <property type="evidence" value="ECO:0007669"/>
    <property type="project" value="TreeGrafter"/>
</dbReference>
<dbReference type="GO" id="GO:0022857">
    <property type="term" value="F:transmembrane transporter activity"/>
    <property type="evidence" value="ECO:0007669"/>
    <property type="project" value="TreeGrafter"/>
</dbReference>
<dbReference type="AlphaFoldDB" id="A0A8S9YVB0"/>
<keyword evidence="3" id="KW-0677">Repeat</keyword>
<accession>A0A8S9YVB0</accession>
<dbReference type="PROSITE" id="PS50088">
    <property type="entry name" value="ANK_REPEAT"/>
    <property type="match status" value="1"/>
</dbReference>
<evidence type="ECO:0000256" key="6">
    <source>
        <dbReference type="ARBA" id="ARBA00023180"/>
    </source>
</evidence>
<keyword evidence="11" id="KW-1185">Reference proteome</keyword>
<evidence type="ECO:0000256" key="2">
    <source>
        <dbReference type="ARBA" id="ARBA00022606"/>
    </source>
</evidence>
<dbReference type="GO" id="GO:0034220">
    <property type="term" value="P:monoatomic ion transmembrane transport"/>
    <property type="evidence" value="ECO:0007669"/>
    <property type="project" value="UniProtKB-KW"/>
</dbReference>
<keyword evidence="9" id="KW-1133">Transmembrane helix</keyword>
<keyword evidence="2" id="KW-0716">Sensory transduction</keyword>